<dbReference type="Proteomes" id="UP001157117">
    <property type="component" value="Unassembled WGS sequence"/>
</dbReference>
<evidence type="ECO:0000256" key="1">
    <source>
        <dbReference type="SAM" id="MobiDB-lite"/>
    </source>
</evidence>
<proteinExistence type="predicted"/>
<reference evidence="3" key="1">
    <citation type="journal article" date="2019" name="Int. J. Syst. Evol. Microbiol.">
        <title>The Global Catalogue of Microorganisms (GCM) 10K type strain sequencing project: providing services to taxonomists for standard genome sequencing and annotation.</title>
        <authorList>
            <consortium name="The Broad Institute Genomics Platform"/>
            <consortium name="The Broad Institute Genome Sequencing Center for Infectious Disease"/>
            <person name="Wu L."/>
            <person name="Ma J."/>
        </authorList>
    </citation>
    <scope>NUCLEOTIDE SEQUENCE [LARGE SCALE GENOMIC DNA]</scope>
    <source>
        <strain evidence="3">NBRC 109639</strain>
    </source>
</reference>
<keyword evidence="3" id="KW-1185">Reference proteome</keyword>
<dbReference type="EMBL" id="BSPT01000030">
    <property type="protein sequence ID" value="GLT05948.1"/>
    <property type="molecule type" value="Genomic_DNA"/>
</dbReference>
<sequence length="65" mass="7138">MAQAAVERTRRQEDRSATGFFPSLHFLFSTGQPARARTGAIGTKNPARKLKRKKGARPARGAPFI</sequence>
<organism evidence="2 3">
    <name type="scientific">Sphingomonas psychrolutea</name>
    <dbReference type="NCBI Taxonomy" id="1259676"/>
    <lineage>
        <taxon>Bacteria</taxon>
        <taxon>Pseudomonadati</taxon>
        <taxon>Pseudomonadota</taxon>
        <taxon>Alphaproteobacteria</taxon>
        <taxon>Sphingomonadales</taxon>
        <taxon>Sphingomonadaceae</taxon>
        <taxon>Sphingomonas</taxon>
    </lineage>
</organism>
<name>A0ABQ6EE72_9SPHN</name>
<feature type="region of interest" description="Disordered" evidence="1">
    <location>
        <begin position="34"/>
        <end position="65"/>
    </location>
</feature>
<gene>
    <name evidence="2" type="ORF">GCM10007926_28800</name>
</gene>
<evidence type="ECO:0000313" key="3">
    <source>
        <dbReference type="Proteomes" id="UP001157117"/>
    </source>
</evidence>
<protein>
    <submittedName>
        <fullName evidence="2">Uncharacterized protein</fullName>
    </submittedName>
</protein>
<evidence type="ECO:0000313" key="2">
    <source>
        <dbReference type="EMBL" id="GLT05948.1"/>
    </source>
</evidence>
<comment type="caution">
    <text evidence="2">The sequence shown here is derived from an EMBL/GenBank/DDBJ whole genome shotgun (WGS) entry which is preliminary data.</text>
</comment>
<accession>A0ABQ6EE72</accession>
<feature type="compositionally biased region" description="Basic residues" evidence="1">
    <location>
        <begin position="46"/>
        <end position="57"/>
    </location>
</feature>